<dbReference type="Pfam" id="PF01019">
    <property type="entry name" value="G_glu_transpept"/>
    <property type="match status" value="1"/>
</dbReference>
<comment type="caution">
    <text evidence="2">The sequence shown here is derived from an EMBL/GenBank/DDBJ whole genome shotgun (WGS) entry which is preliminary data.</text>
</comment>
<accession>A0ABS6N2W9</accession>
<dbReference type="RefSeq" id="WP_217776243.1">
    <property type="nucleotide sequence ID" value="NZ_JAHRWL010000001.1"/>
</dbReference>
<protein>
    <submittedName>
        <fullName evidence="2">Gamma-glutamyltransferase family protein</fullName>
    </submittedName>
</protein>
<dbReference type="PANTHER" id="PTHR43199:SF1">
    <property type="entry name" value="GLUTATHIONE HYDROLASE PROENZYME"/>
    <property type="match status" value="1"/>
</dbReference>
<gene>
    <name evidence="2" type="ORF">KUH32_01185</name>
</gene>
<sequence>MTLGALLSDGAAAAADARTRWLDEGGAIDVTDHLMAGRAAQGAGRFGAIASGSPHATRIGMDILRAGGTAADAAAAAALAMMVADPPNASPAGRGHILWTRPGEDARAIDGATSAPDHLPAHLKKLPDRQALPLPGIVRAILKLHSDGGRLPLRAIATPARNLAGDGFVVPQELARIWAWRAPDIADDDARRIFLPGQAPVPAGARFRNPALADFFDRLILTGRDPFSDPGFTEPLCRRLASKGAFWSTDALATAEPKVGETVSLRGPDWTLTSIGRQGWGHTVLRIVSLVASADTTDACDAEVAHLLAILCAFEERPEELRSLKPKTDPLAWDVLRDRLGEPIPDNWAAPQFLSDALVRARHPQTAEERDTTHLSVVDSEGMRVALTQSIGPHFGSRVADRETGLLLAHSYRMAESPTPGARDVTEQCPCLLEMSDAAYALGGAGSERIPGAVAAVIRHLLSGRPLSAALAAPRSNWVGATARIHIDAPASLEVRLAAAGAEVAFTGRGPVDHLGIVQAAGRHRDGRVCAAADPAYCGTAAAE</sequence>
<comment type="similarity">
    <text evidence="1">Belongs to the gamma-glutamyltransferase family.</text>
</comment>
<proteinExistence type="inferred from homology"/>
<dbReference type="Proteomes" id="UP001166293">
    <property type="component" value="Unassembled WGS sequence"/>
</dbReference>
<evidence type="ECO:0000313" key="3">
    <source>
        <dbReference type="Proteomes" id="UP001166293"/>
    </source>
</evidence>
<evidence type="ECO:0000313" key="2">
    <source>
        <dbReference type="EMBL" id="MBV2358375.1"/>
    </source>
</evidence>
<dbReference type="PANTHER" id="PTHR43199">
    <property type="entry name" value="GLUTATHIONE HYDROLASE"/>
    <property type="match status" value="1"/>
</dbReference>
<dbReference type="EMBL" id="JAHRWL010000001">
    <property type="protein sequence ID" value="MBV2358375.1"/>
    <property type="molecule type" value="Genomic_DNA"/>
</dbReference>
<organism evidence="2 3">
    <name type="scientific">Thalassococcus arenae</name>
    <dbReference type="NCBI Taxonomy" id="2851652"/>
    <lineage>
        <taxon>Bacteria</taxon>
        <taxon>Pseudomonadati</taxon>
        <taxon>Pseudomonadota</taxon>
        <taxon>Alphaproteobacteria</taxon>
        <taxon>Rhodobacterales</taxon>
        <taxon>Roseobacteraceae</taxon>
        <taxon>Thalassococcus</taxon>
    </lineage>
</organism>
<evidence type="ECO:0000256" key="1">
    <source>
        <dbReference type="ARBA" id="ARBA00009381"/>
    </source>
</evidence>
<keyword evidence="3" id="KW-1185">Reference proteome</keyword>
<dbReference type="InterPro" id="IPR051792">
    <property type="entry name" value="GGT_bact"/>
</dbReference>
<reference evidence="2" key="1">
    <citation type="submission" date="2021-06" db="EMBL/GenBank/DDBJ databases">
        <title>Thalassococcus sp. CAU 1522 isolated from sea sand, Republic of Korea.</title>
        <authorList>
            <person name="Kim W."/>
        </authorList>
    </citation>
    <scope>NUCLEOTIDE SEQUENCE</scope>
    <source>
        <strain evidence="2">CAU 1522</strain>
    </source>
</reference>
<name>A0ABS6N2W9_9RHOB</name>